<evidence type="ECO:0000256" key="2">
    <source>
        <dbReference type="ARBA" id="ARBA00022617"/>
    </source>
</evidence>
<evidence type="ECO:0000256" key="3">
    <source>
        <dbReference type="ARBA" id="ARBA00022723"/>
    </source>
</evidence>
<dbReference type="GO" id="GO:0033754">
    <property type="term" value="F:indoleamine 2,3-dioxygenase activity"/>
    <property type="evidence" value="ECO:0007669"/>
    <property type="project" value="TreeGrafter"/>
</dbReference>
<keyword evidence="6" id="KW-0560">Oxidoreductase</keyword>
<dbReference type="AlphaFoldDB" id="A0A8D0HMY5"/>
<dbReference type="InterPro" id="IPR000898">
    <property type="entry name" value="Indolamine_dOase"/>
</dbReference>
<evidence type="ECO:0000256" key="6">
    <source>
        <dbReference type="ARBA" id="ARBA00023002"/>
    </source>
</evidence>
<dbReference type="PANTHER" id="PTHR28657">
    <property type="entry name" value="INDOLEAMINE 2,3-DIOXYGENASE"/>
    <property type="match status" value="1"/>
</dbReference>
<keyword evidence="4" id="KW-0391">Immunity</keyword>
<dbReference type="FunFam" id="1.20.58.480:FF:000003">
    <property type="entry name" value="Indoleamine 2,3-dioxygenase 1"/>
    <property type="match status" value="1"/>
</dbReference>
<evidence type="ECO:0000256" key="1">
    <source>
        <dbReference type="ARBA" id="ARBA00007119"/>
    </source>
</evidence>
<evidence type="ECO:0000256" key="8">
    <source>
        <dbReference type="ARBA" id="ARBA00023079"/>
    </source>
</evidence>
<dbReference type="Proteomes" id="UP000694392">
    <property type="component" value="Unplaced"/>
</dbReference>
<feature type="binding site" description="proximal binding residue" evidence="9">
    <location>
        <position position="338"/>
    </location>
    <ligand>
        <name>heme b</name>
        <dbReference type="ChEBI" id="CHEBI:60344"/>
    </ligand>
    <ligandPart>
        <name>Fe</name>
        <dbReference type="ChEBI" id="CHEBI:18248"/>
    </ligandPart>
</feature>
<comment type="similarity">
    <text evidence="1">Belongs to the indoleamine 2,3-dioxygenase family.</text>
</comment>
<dbReference type="GO" id="GO:0034354">
    <property type="term" value="P:'de novo' NAD+ biosynthetic process from L-tryptophan"/>
    <property type="evidence" value="ECO:0007669"/>
    <property type="project" value="TreeGrafter"/>
</dbReference>
<dbReference type="Pfam" id="PF01231">
    <property type="entry name" value="IDO"/>
    <property type="match status" value="1"/>
</dbReference>
<keyword evidence="5" id="KW-0223">Dioxygenase</keyword>
<evidence type="ECO:0000313" key="11">
    <source>
        <dbReference type="Proteomes" id="UP000694392"/>
    </source>
</evidence>
<dbReference type="OMA" id="SNKIMEP"/>
<evidence type="ECO:0000256" key="5">
    <source>
        <dbReference type="ARBA" id="ARBA00022964"/>
    </source>
</evidence>
<keyword evidence="8" id="KW-0823">Tryptophan catabolism</keyword>
<evidence type="ECO:0008006" key="12">
    <source>
        <dbReference type="Google" id="ProtNLM"/>
    </source>
</evidence>
<proteinExistence type="inferred from homology"/>
<dbReference type="Ensembl" id="ENSSPUT00000024785.1">
    <property type="protein sequence ID" value="ENSSPUP00000023243.1"/>
    <property type="gene ID" value="ENSSPUG00000017822.1"/>
</dbReference>
<dbReference type="GeneTree" id="ENSGT00940000164380"/>
<dbReference type="Gene3D" id="1.20.58.480">
    <property type="match status" value="1"/>
</dbReference>
<dbReference type="GO" id="GO:0005737">
    <property type="term" value="C:cytoplasm"/>
    <property type="evidence" value="ECO:0007669"/>
    <property type="project" value="TreeGrafter"/>
</dbReference>
<accession>A0A8D0HMY5</accession>
<dbReference type="GO" id="GO:0019441">
    <property type="term" value="P:L-tryptophan catabolic process to kynurenine"/>
    <property type="evidence" value="ECO:0007669"/>
    <property type="project" value="InterPro"/>
</dbReference>
<keyword evidence="3 9" id="KW-0479">Metal-binding</keyword>
<protein>
    <recommendedName>
        <fullName evidence="12">Indoleamine 2,3-dioxygenase 2</fullName>
    </recommendedName>
</protein>
<keyword evidence="2 9" id="KW-0349">Heme</keyword>
<evidence type="ECO:0000256" key="9">
    <source>
        <dbReference type="PIRSR" id="PIRSR600898-1"/>
    </source>
</evidence>
<dbReference type="GO" id="GO:0020037">
    <property type="term" value="F:heme binding"/>
    <property type="evidence" value="ECO:0007669"/>
    <property type="project" value="InterPro"/>
</dbReference>
<sequence>MSRFTPTPGIVTHKRLKNMTFGSHHLSKELPAPYGPWMEIANNLPQLIESHQLRIHVDKMPLLSSQHLQGHRELSLAHLALSFITMGYVWQEGEKETAKLLPRNLAVPYWEISQALGLPPILVHADLVLANWKKKNLNGPLEIENLDPIISLPGGESTKGFILVTFLVEKAAVPGIKALVQAVNAILQLDDGSLQQALQEMTKALKEMTGALKQMHADCNAISHCLVLLLSWKDNPAMPGGLIYEGVCDKPVAYSGGSAAQSTVLHAFDELLGIHHSRESTVFLHRMREYMPTHHRAFIEEIHATPPLKQHVVSSRNTELHAAYNRCVSALTDLRTYHITVVTKYITLAAANAKQGRIEHVGVFLPMNPPLSLEERGTGGSGIMSFLKRPDKCRGNGSVSSMAVSAVPVPVQAGETLRLGCYRQNYIYA</sequence>
<dbReference type="GO" id="GO:0004833">
    <property type="term" value="F:L-tryptophan 2,3-dioxygenase activity"/>
    <property type="evidence" value="ECO:0007669"/>
    <property type="project" value="TreeGrafter"/>
</dbReference>
<reference evidence="10" key="2">
    <citation type="submission" date="2025-09" db="UniProtKB">
        <authorList>
            <consortium name="Ensembl"/>
        </authorList>
    </citation>
    <scope>IDENTIFICATION</scope>
</reference>
<evidence type="ECO:0000256" key="4">
    <source>
        <dbReference type="ARBA" id="ARBA00022859"/>
    </source>
</evidence>
<keyword evidence="7 9" id="KW-0408">Iron</keyword>
<keyword evidence="11" id="KW-1185">Reference proteome</keyword>
<evidence type="ECO:0000313" key="10">
    <source>
        <dbReference type="Ensembl" id="ENSSPUP00000023243.1"/>
    </source>
</evidence>
<reference evidence="10" key="1">
    <citation type="submission" date="2025-08" db="UniProtKB">
        <authorList>
            <consortium name="Ensembl"/>
        </authorList>
    </citation>
    <scope>IDENTIFICATION</scope>
</reference>
<organism evidence="10 11">
    <name type="scientific">Sphenodon punctatus</name>
    <name type="common">Tuatara</name>
    <name type="synonym">Hatteria punctata</name>
    <dbReference type="NCBI Taxonomy" id="8508"/>
    <lineage>
        <taxon>Eukaryota</taxon>
        <taxon>Metazoa</taxon>
        <taxon>Chordata</taxon>
        <taxon>Craniata</taxon>
        <taxon>Vertebrata</taxon>
        <taxon>Euteleostomi</taxon>
        <taxon>Lepidosauria</taxon>
        <taxon>Sphenodontia</taxon>
        <taxon>Sphenodontidae</taxon>
        <taxon>Sphenodon</taxon>
    </lineage>
</organism>
<dbReference type="GO" id="GO:0002376">
    <property type="term" value="P:immune system process"/>
    <property type="evidence" value="ECO:0007669"/>
    <property type="project" value="UniProtKB-KW"/>
</dbReference>
<dbReference type="InterPro" id="IPR037217">
    <property type="entry name" value="Trp/Indoleamine_2_3_dOase-like"/>
</dbReference>
<evidence type="ECO:0000256" key="7">
    <source>
        <dbReference type="ARBA" id="ARBA00023004"/>
    </source>
</evidence>
<dbReference type="GO" id="GO:0046872">
    <property type="term" value="F:metal ion binding"/>
    <property type="evidence" value="ECO:0007669"/>
    <property type="project" value="UniProtKB-KW"/>
</dbReference>
<name>A0A8D0HMY5_SPHPU</name>
<dbReference type="SUPFAM" id="SSF140959">
    <property type="entry name" value="Indolic compounds 2,3-dioxygenase-like"/>
    <property type="match status" value="1"/>
</dbReference>
<dbReference type="PANTHER" id="PTHR28657:SF4">
    <property type="entry name" value="INDOLEAMINE 2,3-DIOXYGENASE 2"/>
    <property type="match status" value="1"/>
</dbReference>